<dbReference type="Pfam" id="PF02566">
    <property type="entry name" value="OsmC"/>
    <property type="match status" value="1"/>
</dbReference>
<feature type="compositionally biased region" description="Polar residues" evidence="1">
    <location>
        <begin position="156"/>
        <end position="166"/>
    </location>
</feature>
<dbReference type="Proteomes" id="UP000593594">
    <property type="component" value="Chromosome"/>
</dbReference>
<feature type="region of interest" description="Disordered" evidence="1">
    <location>
        <begin position="154"/>
        <end position="177"/>
    </location>
</feature>
<evidence type="ECO:0000313" key="3">
    <source>
        <dbReference type="Proteomes" id="UP000593594"/>
    </source>
</evidence>
<dbReference type="AlphaFoldDB" id="A0A7S8HC21"/>
<dbReference type="InterPro" id="IPR003718">
    <property type="entry name" value="OsmC/Ohr_fam"/>
</dbReference>
<sequence length="177" mass="19652">MVERQHHYAVTVEWIGNTGQGTVDYKSYDRTHRITAEDKPDIIGSADPAFRGDSAYWNPEDLLVAALSACHKLWYLHLCADAGITVTSYRDEATGLMEEDGDGGQFVHVVLRPQVTVSSEADRDRAEELHAAASRRCFIRNSVSFAVEHAPKISVEQAQARSTAPPGSSKEPERNRR</sequence>
<keyword evidence="3" id="KW-1185">Reference proteome</keyword>
<dbReference type="EMBL" id="CP058214">
    <property type="protein sequence ID" value="QPC42778.1"/>
    <property type="molecule type" value="Genomic_DNA"/>
</dbReference>
<dbReference type="InterPro" id="IPR052707">
    <property type="entry name" value="OsmC_Ohr_Peroxiredoxin"/>
</dbReference>
<protein>
    <submittedName>
        <fullName evidence="2">OsmC family protein</fullName>
    </submittedName>
</protein>
<name>A0A7S8HC21_9HYPH</name>
<gene>
    <name evidence="2" type="ORF">HW532_08760</name>
</gene>
<dbReference type="KEGG" id="kmn:HW532_08760"/>
<dbReference type="PANTHER" id="PTHR42830:SF2">
    <property type="entry name" value="OSMC_OHR FAMILY PROTEIN"/>
    <property type="match status" value="1"/>
</dbReference>
<evidence type="ECO:0000313" key="2">
    <source>
        <dbReference type="EMBL" id="QPC42778.1"/>
    </source>
</evidence>
<reference evidence="2 3" key="1">
    <citation type="submission" date="2020-06" db="EMBL/GenBank/DDBJ databases">
        <title>Genome sequence of 2 isolates from Red Sea Mangroves.</title>
        <authorList>
            <person name="Sefrji F."/>
            <person name="Michoud G."/>
            <person name="Merlino G."/>
            <person name="Daffonchio D."/>
        </authorList>
    </citation>
    <scope>NUCLEOTIDE SEQUENCE [LARGE SCALE GENOMIC DNA]</scope>
    <source>
        <strain evidence="2 3">R1DC25</strain>
    </source>
</reference>
<organism evidence="2 3">
    <name type="scientific">Kaustia mangrovi</name>
    <dbReference type="NCBI Taxonomy" id="2593653"/>
    <lineage>
        <taxon>Bacteria</taxon>
        <taxon>Pseudomonadati</taxon>
        <taxon>Pseudomonadota</taxon>
        <taxon>Alphaproteobacteria</taxon>
        <taxon>Hyphomicrobiales</taxon>
        <taxon>Parvibaculaceae</taxon>
        <taxon>Kaustia</taxon>
    </lineage>
</organism>
<evidence type="ECO:0000256" key="1">
    <source>
        <dbReference type="SAM" id="MobiDB-lite"/>
    </source>
</evidence>
<accession>A0A7S8HC21</accession>
<proteinExistence type="predicted"/>
<dbReference type="Gene3D" id="3.30.300.20">
    <property type="match status" value="1"/>
</dbReference>
<dbReference type="SUPFAM" id="SSF82784">
    <property type="entry name" value="OsmC-like"/>
    <property type="match status" value="1"/>
</dbReference>
<dbReference type="InterPro" id="IPR015946">
    <property type="entry name" value="KH_dom-like_a/b"/>
</dbReference>
<dbReference type="PANTHER" id="PTHR42830">
    <property type="entry name" value="OSMOTICALLY INDUCIBLE FAMILY PROTEIN"/>
    <property type="match status" value="1"/>
</dbReference>
<dbReference type="RefSeq" id="WP_213164012.1">
    <property type="nucleotide sequence ID" value="NZ_CP058214.1"/>
</dbReference>
<dbReference type="InterPro" id="IPR036102">
    <property type="entry name" value="OsmC/Ohrsf"/>
</dbReference>